<evidence type="ECO:0000313" key="4">
    <source>
        <dbReference type="Proteomes" id="UP000321820"/>
    </source>
</evidence>
<accession>A0A5B9EA36</accession>
<dbReference type="Proteomes" id="UP000321820">
    <property type="component" value="Chromosome"/>
</dbReference>
<feature type="chain" id="PRO_5022822693" evidence="2">
    <location>
        <begin position="31"/>
        <end position="118"/>
    </location>
</feature>
<sequence>MNTIKSATKWIGGAAMAAVMFFGLSHKAEAQHVSFGVQVGGPVVVAEPAYPYAYAYNGGYYNGYNGYYRDDWRRRQHWEHERWERERHYDRDYRRDYDHDRGRGFDRDHGYGYGYGRR</sequence>
<dbReference type="RefSeq" id="WP_147646701.1">
    <property type="nucleotide sequence ID" value="NZ_CP042806.1"/>
</dbReference>
<keyword evidence="2" id="KW-0732">Signal</keyword>
<proteinExistence type="predicted"/>
<dbReference type="AlphaFoldDB" id="A0A5B9EA36"/>
<feature type="compositionally biased region" description="Basic and acidic residues" evidence="1">
    <location>
        <begin position="99"/>
        <end position="110"/>
    </location>
</feature>
<gene>
    <name evidence="3" type="ORF">FTW19_05485</name>
</gene>
<organism evidence="3 4">
    <name type="scientific">Terriglobus albidus</name>
    <dbReference type="NCBI Taxonomy" id="1592106"/>
    <lineage>
        <taxon>Bacteria</taxon>
        <taxon>Pseudomonadati</taxon>
        <taxon>Acidobacteriota</taxon>
        <taxon>Terriglobia</taxon>
        <taxon>Terriglobales</taxon>
        <taxon>Acidobacteriaceae</taxon>
        <taxon>Terriglobus</taxon>
    </lineage>
</organism>
<evidence type="ECO:0000256" key="2">
    <source>
        <dbReference type="SAM" id="SignalP"/>
    </source>
</evidence>
<dbReference type="EMBL" id="CP042806">
    <property type="protein sequence ID" value="QEE27510.1"/>
    <property type="molecule type" value="Genomic_DNA"/>
</dbReference>
<name>A0A5B9EA36_9BACT</name>
<dbReference type="KEGG" id="talb:FTW19_05485"/>
<feature type="region of interest" description="Disordered" evidence="1">
    <location>
        <begin position="99"/>
        <end position="118"/>
    </location>
</feature>
<feature type="signal peptide" evidence="2">
    <location>
        <begin position="1"/>
        <end position="30"/>
    </location>
</feature>
<protein>
    <submittedName>
        <fullName evidence="3">Uncharacterized protein</fullName>
    </submittedName>
</protein>
<evidence type="ECO:0000256" key="1">
    <source>
        <dbReference type="SAM" id="MobiDB-lite"/>
    </source>
</evidence>
<evidence type="ECO:0000313" key="3">
    <source>
        <dbReference type="EMBL" id="QEE27510.1"/>
    </source>
</evidence>
<keyword evidence="4" id="KW-1185">Reference proteome</keyword>
<reference evidence="3 4" key="1">
    <citation type="submission" date="2019-08" db="EMBL/GenBank/DDBJ databases">
        <title>Complete genome sequence of Terriglobus albidus strain ORNL.</title>
        <authorList>
            <person name="Podar M."/>
        </authorList>
    </citation>
    <scope>NUCLEOTIDE SEQUENCE [LARGE SCALE GENOMIC DNA]</scope>
    <source>
        <strain evidence="3 4">ORNL</strain>
    </source>
</reference>